<feature type="compositionally biased region" description="Low complexity" evidence="1">
    <location>
        <begin position="14"/>
        <end position="24"/>
    </location>
</feature>
<dbReference type="FunCoup" id="K0KGW7">
    <property type="interactions" value="109"/>
</dbReference>
<feature type="region of interest" description="Disordered" evidence="1">
    <location>
        <begin position="511"/>
        <end position="532"/>
    </location>
</feature>
<feature type="compositionally biased region" description="Low complexity" evidence="1">
    <location>
        <begin position="516"/>
        <end position="528"/>
    </location>
</feature>
<dbReference type="AlphaFoldDB" id="K0KGW7"/>
<keyword evidence="4" id="KW-1185">Reference proteome</keyword>
<dbReference type="eggNOG" id="ENOG502RQJB">
    <property type="taxonomic scope" value="Eukaryota"/>
</dbReference>
<accession>K0KGW7</accession>
<name>K0KGW7_WICCF</name>
<feature type="compositionally biased region" description="Low complexity" evidence="1">
    <location>
        <begin position="106"/>
        <end position="124"/>
    </location>
</feature>
<dbReference type="InterPro" id="IPR057511">
    <property type="entry name" value="WH_GDS1"/>
</dbReference>
<proteinExistence type="predicted"/>
<evidence type="ECO:0000259" key="2">
    <source>
        <dbReference type="Pfam" id="PF25318"/>
    </source>
</evidence>
<reference evidence="3 4" key="1">
    <citation type="journal article" date="2012" name="Eukaryot. Cell">
        <title>Draft genome sequence of Wickerhamomyces ciferrii NRRL Y-1031 F-60-10.</title>
        <authorList>
            <person name="Schneider J."/>
            <person name="Andrea H."/>
            <person name="Blom J."/>
            <person name="Jaenicke S."/>
            <person name="Ruckert C."/>
            <person name="Schorsch C."/>
            <person name="Szczepanowski R."/>
            <person name="Farwick M."/>
            <person name="Goesmann A."/>
            <person name="Puhler A."/>
            <person name="Schaffer S."/>
            <person name="Tauch A."/>
            <person name="Kohler T."/>
            <person name="Brinkrolf K."/>
        </authorList>
    </citation>
    <scope>NUCLEOTIDE SEQUENCE [LARGE SCALE GENOMIC DNA]</scope>
    <source>
        <strain evidence="4">ATCC 14091 / BCRC 22168 / CBS 111 / JCM 3599 / NBRC 0793 / NRRL Y-1031 F-60-10</strain>
    </source>
</reference>
<sequence length="572" mass="62147">MALANRRPVGFPMTDSTVTTSTTSPAFKPRRLSLNATDPKSKINTKIESVSSSSSNLSDDTDEQLVDDLKIEDDEENQILEEDHDVDMKEMTPEKSSSPEDFKDVSPTSTIATSISSSSNSQSEKSNDSKDSSTSTTTTKKEPKPKKSKAEKGDKPEKEKKHNKPSTRAPIATGISTTIPVTGERPRPTQHSSLDDGVLFAIFEILFDKDDEGKGMTVKQICDILVERHPEMANLSTKTSNLVSAKLNAYVKRVEKGEKSLIYSLSREWADASPKRMVYVYRGLLAPDYYVHALAAIDAQKSQEPTKSSTPMDGESEAKFGERFTPFESLNDGFNGNSNGNGNHEIKRRATAFDLGVTKHTFADLQLDYSLPQLSIPYSAAPVTASLGLGSTLKSPTSISKQYKSPIISDDLDLDDISENFQQNLNDDEDDDDDFLLDDDLHLKITYHRNNKRSKSMSYLTSKKSRTLTVAAAAPRFSKVAVSPSPSAAAAAAALHAAALEGLSPAGSVATGITTSSNPSNSPNSLSSKRQSMSCEPPIAAKWLKAVKEGFLTQDIETPEDISLAELDSLLT</sequence>
<gene>
    <name evidence="3" type="ORF">BN7_1765</name>
</gene>
<feature type="region of interest" description="Disordered" evidence="1">
    <location>
        <begin position="1"/>
        <end position="193"/>
    </location>
</feature>
<evidence type="ECO:0000256" key="1">
    <source>
        <dbReference type="SAM" id="MobiDB-lite"/>
    </source>
</evidence>
<feature type="compositionally biased region" description="Basic and acidic residues" evidence="1">
    <location>
        <begin position="86"/>
        <end position="104"/>
    </location>
</feature>
<feature type="compositionally biased region" description="Acidic residues" evidence="1">
    <location>
        <begin position="59"/>
        <end position="85"/>
    </location>
</feature>
<protein>
    <submittedName>
        <fullName evidence="3">Polycystic kidney disease protein 1-like 3</fullName>
    </submittedName>
</protein>
<evidence type="ECO:0000313" key="4">
    <source>
        <dbReference type="Proteomes" id="UP000009328"/>
    </source>
</evidence>
<dbReference type="Pfam" id="PF25318">
    <property type="entry name" value="WHD_GDS1"/>
    <property type="match status" value="1"/>
</dbReference>
<evidence type="ECO:0000313" key="3">
    <source>
        <dbReference type="EMBL" id="CCH42221.1"/>
    </source>
</evidence>
<comment type="caution">
    <text evidence="3">The sequence shown here is derived from an EMBL/GenBank/DDBJ whole genome shotgun (WGS) entry which is preliminary data.</text>
</comment>
<feature type="compositionally biased region" description="Low complexity" evidence="1">
    <location>
        <begin position="49"/>
        <end position="58"/>
    </location>
</feature>
<dbReference type="EMBL" id="CAIF01000039">
    <property type="protein sequence ID" value="CCH42221.1"/>
    <property type="molecule type" value="Genomic_DNA"/>
</dbReference>
<feature type="compositionally biased region" description="Polar residues" evidence="1">
    <location>
        <begin position="34"/>
        <end position="48"/>
    </location>
</feature>
<feature type="domain" description="GDS1 winged helix" evidence="2">
    <location>
        <begin position="190"/>
        <end position="287"/>
    </location>
</feature>
<organism evidence="3 4">
    <name type="scientific">Wickerhamomyces ciferrii (strain ATCC 14091 / BCRC 22168 / CBS 111 / JCM 3599 / NBRC 0793 / NRRL Y-1031 F-60-10)</name>
    <name type="common">Yeast</name>
    <name type="synonym">Pichia ciferrii</name>
    <dbReference type="NCBI Taxonomy" id="1206466"/>
    <lineage>
        <taxon>Eukaryota</taxon>
        <taxon>Fungi</taxon>
        <taxon>Dikarya</taxon>
        <taxon>Ascomycota</taxon>
        <taxon>Saccharomycotina</taxon>
        <taxon>Saccharomycetes</taxon>
        <taxon>Phaffomycetales</taxon>
        <taxon>Wickerhamomycetaceae</taxon>
        <taxon>Wickerhamomyces</taxon>
    </lineage>
</organism>
<dbReference type="Proteomes" id="UP000009328">
    <property type="component" value="Unassembled WGS sequence"/>
</dbReference>
<dbReference type="HOGENOM" id="CLU_028816_1_0_1"/>
<dbReference type="InParanoid" id="K0KGW7"/>
<feature type="compositionally biased region" description="Basic and acidic residues" evidence="1">
    <location>
        <begin position="148"/>
        <end position="160"/>
    </location>
</feature>